<keyword evidence="2" id="KW-1185">Reference proteome</keyword>
<dbReference type="SUPFAM" id="SSF109604">
    <property type="entry name" value="HD-domain/PDEase-like"/>
    <property type="match status" value="1"/>
</dbReference>
<dbReference type="AlphaFoldDB" id="A0AAJ0BLA0"/>
<sequence length="213" mass="23664">MEETLITPTIRTTLTALYTNPARHCHSLSHVTALLALLSTHRDAFTDVPAAEAAIWFHDAIYDPVDTSTAGNELASAKLAVSMLAEHHPSLKPNRLERIWVMIEATASHCVPTHVELKVEAGAGEVRDAAMFLDMDLSILGAGDEAYDLYVAGVRREYAHVDEESWRVGRGKVLKGFLGRQVIYHTDLFRGLFEERARENLKRELAALESENS</sequence>
<evidence type="ECO:0000313" key="2">
    <source>
        <dbReference type="Proteomes" id="UP001239445"/>
    </source>
</evidence>
<dbReference type="InterPro" id="IPR009218">
    <property type="entry name" value="HD_phosphohydro"/>
</dbReference>
<comment type="caution">
    <text evidence="1">The sequence shown here is derived from an EMBL/GenBank/DDBJ whole genome shotgun (WGS) entry which is preliminary data.</text>
</comment>
<name>A0AAJ0BLA0_9PEZI</name>
<dbReference type="EMBL" id="MU839828">
    <property type="protein sequence ID" value="KAK1758947.1"/>
    <property type="molecule type" value="Genomic_DNA"/>
</dbReference>
<dbReference type="PANTHER" id="PTHR21174">
    <property type="match status" value="1"/>
</dbReference>
<gene>
    <name evidence="1" type="ORF">QBC47DRAFT_336504</name>
</gene>
<accession>A0AAJ0BLA0</accession>
<dbReference type="PIRSF" id="PIRSF035170">
    <property type="entry name" value="HD_phosphohydro"/>
    <property type="match status" value="1"/>
</dbReference>
<proteinExistence type="predicted"/>
<dbReference type="PANTHER" id="PTHR21174:SF0">
    <property type="entry name" value="HD PHOSPHOHYDROLASE FAMILY PROTEIN-RELATED"/>
    <property type="match status" value="1"/>
</dbReference>
<protein>
    <recommendedName>
        <fullName evidence="3">HD domain-containing protein</fullName>
    </recommendedName>
</protein>
<evidence type="ECO:0000313" key="1">
    <source>
        <dbReference type="EMBL" id="KAK1758947.1"/>
    </source>
</evidence>
<organism evidence="1 2">
    <name type="scientific">Echria macrotheca</name>
    <dbReference type="NCBI Taxonomy" id="438768"/>
    <lineage>
        <taxon>Eukaryota</taxon>
        <taxon>Fungi</taxon>
        <taxon>Dikarya</taxon>
        <taxon>Ascomycota</taxon>
        <taxon>Pezizomycotina</taxon>
        <taxon>Sordariomycetes</taxon>
        <taxon>Sordariomycetidae</taxon>
        <taxon>Sordariales</taxon>
        <taxon>Schizotheciaceae</taxon>
        <taxon>Echria</taxon>
    </lineage>
</organism>
<evidence type="ECO:0008006" key="3">
    <source>
        <dbReference type="Google" id="ProtNLM"/>
    </source>
</evidence>
<dbReference type="Proteomes" id="UP001239445">
    <property type="component" value="Unassembled WGS sequence"/>
</dbReference>
<reference evidence="1" key="1">
    <citation type="submission" date="2023-06" db="EMBL/GenBank/DDBJ databases">
        <title>Genome-scale phylogeny and comparative genomics of the fungal order Sordariales.</title>
        <authorList>
            <consortium name="Lawrence Berkeley National Laboratory"/>
            <person name="Hensen N."/>
            <person name="Bonometti L."/>
            <person name="Westerberg I."/>
            <person name="Brannstrom I.O."/>
            <person name="Guillou S."/>
            <person name="Cros-Aarteil S."/>
            <person name="Calhoun S."/>
            <person name="Haridas S."/>
            <person name="Kuo A."/>
            <person name="Mondo S."/>
            <person name="Pangilinan J."/>
            <person name="Riley R."/>
            <person name="Labutti K."/>
            <person name="Andreopoulos B."/>
            <person name="Lipzen A."/>
            <person name="Chen C."/>
            <person name="Yanf M."/>
            <person name="Daum C."/>
            <person name="Ng V."/>
            <person name="Clum A."/>
            <person name="Steindorff A."/>
            <person name="Ohm R."/>
            <person name="Martin F."/>
            <person name="Silar P."/>
            <person name="Natvig D."/>
            <person name="Lalanne C."/>
            <person name="Gautier V."/>
            <person name="Ament-Velasquez S.L."/>
            <person name="Kruys A."/>
            <person name="Hutchinson M.I."/>
            <person name="Powell A.J."/>
            <person name="Barry K."/>
            <person name="Miller A.N."/>
            <person name="Grigoriev I.V."/>
            <person name="Debuchy R."/>
            <person name="Gladieux P."/>
            <person name="Thoren M.H."/>
            <person name="Johannesson H."/>
        </authorList>
    </citation>
    <scope>NUCLEOTIDE SEQUENCE</scope>
    <source>
        <strain evidence="1">PSN4</strain>
    </source>
</reference>